<protein>
    <submittedName>
        <fullName evidence="1">Uncharacterized protein</fullName>
    </submittedName>
</protein>
<name>A0A7C4FG95_9CREN</name>
<evidence type="ECO:0000313" key="1">
    <source>
        <dbReference type="EMBL" id="HGI88063.1"/>
    </source>
</evidence>
<gene>
    <name evidence="1" type="ORF">ENV14_06735</name>
</gene>
<dbReference type="AlphaFoldDB" id="A0A7C4FG95"/>
<accession>A0A7C4FG95</accession>
<comment type="caution">
    <text evidence="1">The sequence shown here is derived from an EMBL/GenBank/DDBJ whole genome shotgun (WGS) entry which is preliminary data.</text>
</comment>
<dbReference type="EMBL" id="DTFF01000057">
    <property type="protein sequence ID" value="HGI88063.1"/>
    <property type="molecule type" value="Genomic_DNA"/>
</dbReference>
<reference evidence="1" key="1">
    <citation type="journal article" date="2020" name="mSystems">
        <title>Genome- and Community-Level Interaction Insights into Carbon Utilization and Element Cycling Functions of Hydrothermarchaeota in Hydrothermal Sediment.</title>
        <authorList>
            <person name="Zhou Z."/>
            <person name="Liu Y."/>
            <person name="Xu W."/>
            <person name="Pan J."/>
            <person name="Luo Z.H."/>
            <person name="Li M."/>
        </authorList>
    </citation>
    <scope>NUCLEOTIDE SEQUENCE [LARGE SCALE GENOMIC DNA]</scope>
    <source>
        <strain evidence="1">SpSt-732</strain>
    </source>
</reference>
<organism evidence="1">
    <name type="scientific">Ignisphaera aggregans</name>
    <dbReference type="NCBI Taxonomy" id="334771"/>
    <lineage>
        <taxon>Archaea</taxon>
        <taxon>Thermoproteota</taxon>
        <taxon>Thermoprotei</taxon>
        <taxon>Desulfurococcales</taxon>
        <taxon>Desulfurococcaceae</taxon>
        <taxon>Ignisphaera</taxon>
    </lineage>
</organism>
<proteinExistence type="predicted"/>
<sequence>MRTAGLVMYRDLGFLMACVTGGEGRWRRAKGDAAPLVIGSKPEVMYRVRLAEGRIREAEEVL</sequence>